<reference evidence="9 10" key="1">
    <citation type="submission" date="2024-10" db="EMBL/GenBank/DDBJ databases">
        <authorList>
            <person name="Yang X.-N."/>
        </authorList>
    </citation>
    <scope>NUCLEOTIDE SEQUENCE [LARGE SCALE GENOMIC DNA]</scope>
    <source>
        <strain evidence="9 10">CAU 1059</strain>
    </source>
</reference>
<keyword evidence="10" id="KW-1185">Reference proteome</keyword>
<dbReference type="PANTHER" id="PTHR30435:SF2">
    <property type="entry name" value="FLAGELLAR BASAL-BODY ROD PROTEIN FLGC"/>
    <property type="match status" value="1"/>
</dbReference>
<feature type="domain" description="Flagellar basal body rod protein N-terminal" evidence="7">
    <location>
        <begin position="8"/>
        <end position="31"/>
    </location>
</feature>
<keyword evidence="9" id="KW-0282">Flagellum</keyword>
<evidence type="ECO:0000259" key="7">
    <source>
        <dbReference type="Pfam" id="PF00460"/>
    </source>
</evidence>
<evidence type="ECO:0000259" key="8">
    <source>
        <dbReference type="Pfam" id="PF06429"/>
    </source>
</evidence>
<keyword evidence="9" id="KW-0969">Cilium</keyword>
<evidence type="ECO:0000256" key="4">
    <source>
        <dbReference type="ARBA" id="ARBA00023143"/>
    </source>
</evidence>
<gene>
    <name evidence="9" type="primary">flgC</name>
    <name evidence="9" type="ORF">ACGRVM_05555</name>
</gene>
<sequence length="137" mass="15210">MTIRNIFDVAGSAMSAQMQRLNTTASNLANAQAVSTTAEEAYRPLRPVFETVYADSLQQGALSTAQVTDVITLDRDPERRFQPDHPMADTEGYVFAAAVDPDEEMVEMMEASRQYQNILETVSTLRTLMARTVQMGQ</sequence>
<evidence type="ECO:0000313" key="9">
    <source>
        <dbReference type="EMBL" id="MFH0253346.1"/>
    </source>
</evidence>
<protein>
    <recommendedName>
        <fullName evidence="3 6">Flagellar basal-body rod protein FlgC</fullName>
    </recommendedName>
</protein>
<name>A0ABW7I5B5_9RHOB</name>
<dbReference type="Pfam" id="PF00460">
    <property type="entry name" value="Flg_bb_rod"/>
    <property type="match status" value="1"/>
</dbReference>
<dbReference type="EMBL" id="JBIHMM010000001">
    <property type="protein sequence ID" value="MFH0253346.1"/>
    <property type="molecule type" value="Genomic_DNA"/>
</dbReference>
<comment type="subunit">
    <text evidence="5 6">The basal body constitutes a major portion of the flagellar organelle and consists of four rings (L,P,S, and M) mounted on a central rod. The rod consists of about 26 subunits of FlgG in the distal portion, and FlgB, FlgC and FlgF are thought to build up the proximal portion of the rod with about 6 subunits each.</text>
</comment>
<dbReference type="InterPro" id="IPR006299">
    <property type="entry name" value="FlgC"/>
</dbReference>
<dbReference type="Pfam" id="PF06429">
    <property type="entry name" value="Flg_bbr_C"/>
    <property type="match status" value="1"/>
</dbReference>
<evidence type="ECO:0000256" key="2">
    <source>
        <dbReference type="ARBA" id="ARBA00009677"/>
    </source>
</evidence>
<dbReference type="Proteomes" id="UP001607157">
    <property type="component" value="Unassembled WGS sequence"/>
</dbReference>
<comment type="caution">
    <text evidence="9">The sequence shown here is derived from an EMBL/GenBank/DDBJ whole genome shotgun (WGS) entry which is preliminary data.</text>
</comment>
<keyword evidence="9" id="KW-0966">Cell projection</keyword>
<proteinExistence type="inferred from homology"/>
<keyword evidence="4 6" id="KW-0975">Bacterial flagellum</keyword>
<evidence type="ECO:0000256" key="6">
    <source>
        <dbReference type="RuleBase" id="RU362062"/>
    </source>
</evidence>
<organism evidence="9 10">
    <name type="scientific">Roseovarius aquimarinus</name>
    <dbReference type="NCBI Taxonomy" id="1229156"/>
    <lineage>
        <taxon>Bacteria</taxon>
        <taxon>Pseudomonadati</taxon>
        <taxon>Pseudomonadota</taxon>
        <taxon>Alphaproteobacteria</taxon>
        <taxon>Rhodobacterales</taxon>
        <taxon>Roseobacteraceae</taxon>
        <taxon>Roseovarius</taxon>
    </lineage>
</organism>
<evidence type="ECO:0000256" key="1">
    <source>
        <dbReference type="ARBA" id="ARBA00004117"/>
    </source>
</evidence>
<dbReference type="NCBIfam" id="TIGR01395">
    <property type="entry name" value="FlgC"/>
    <property type="match status" value="1"/>
</dbReference>
<evidence type="ECO:0000313" key="10">
    <source>
        <dbReference type="Proteomes" id="UP001607157"/>
    </source>
</evidence>
<feature type="domain" description="Flagellar basal-body/hook protein C-terminal" evidence="8">
    <location>
        <begin position="92"/>
        <end position="135"/>
    </location>
</feature>
<dbReference type="PANTHER" id="PTHR30435">
    <property type="entry name" value="FLAGELLAR PROTEIN"/>
    <property type="match status" value="1"/>
</dbReference>
<dbReference type="InterPro" id="IPR010930">
    <property type="entry name" value="Flg_bb/hook_C_dom"/>
</dbReference>
<evidence type="ECO:0000256" key="5">
    <source>
        <dbReference type="ARBA" id="ARBA00025933"/>
    </source>
</evidence>
<accession>A0ABW7I5B5</accession>
<comment type="similarity">
    <text evidence="2">Belongs to the flagella basal body rod proteins family.</text>
</comment>
<dbReference type="RefSeq" id="WP_377167843.1">
    <property type="nucleotide sequence ID" value="NZ_JBHTJC010000001.1"/>
</dbReference>
<evidence type="ECO:0000256" key="3">
    <source>
        <dbReference type="ARBA" id="ARBA00017941"/>
    </source>
</evidence>
<comment type="subcellular location">
    <subcellularLocation>
        <location evidence="1 6">Bacterial flagellum basal body</location>
    </subcellularLocation>
</comment>
<dbReference type="InterPro" id="IPR001444">
    <property type="entry name" value="Flag_bb_rod_N"/>
</dbReference>